<comment type="caution">
    <text evidence="1">The sequence shown here is derived from an EMBL/GenBank/DDBJ whole genome shotgun (WGS) entry which is preliminary data.</text>
</comment>
<dbReference type="InterPro" id="IPR024411">
    <property type="entry name" value="Tail_terminator_phage"/>
</dbReference>
<name>A0ABV3BP69_9ACTN</name>
<proteinExistence type="predicted"/>
<evidence type="ECO:0000313" key="2">
    <source>
        <dbReference type="Proteomes" id="UP001551176"/>
    </source>
</evidence>
<dbReference type="Pfam" id="PF12691">
    <property type="entry name" value="Phage_tail_terminator_6"/>
    <property type="match status" value="1"/>
</dbReference>
<protein>
    <submittedName>
        <fullName evidence="1">Minor capsid protein</fullName>
    </submittedName>
</protein>
<organism evidence="1 2">
    <name type="scientific">Streptomyces atriruber</name>
    <dbReference type="NCBI Taxonomy" id="545121"/>
    <lineage>
        <taxon>Bacteria</taxon>
        <taxon>Bacillati</taxon>
        <taxon>Actinomycetota</taxon>
        <taxon>Actinomycetes</taxon>
        <taxon>Kitasatosporales</taxon>
        <taxon>Streptomycetaceae</taxon>
        <taxon>Streptomyces</taxon>
    </lineage>
</organism>
<accession>A0ABV3BP69</accession>
<evidence type="ECO:0000313" key="1">
    <source>
        <dbReference type="EMBL" id="MEU6822801.1"/>
    </source>
</evidence>
<keyword evidence="2" id="KW-1185">Reference proteome</keyword>
<gene>
    <name evidence="1" type="ORF">ABZ921_19415</name>
</gene>
<dbReference type="Proteomes" id="UP001551176">
    <property type="component" value="Unassembled WGS sequence"/>
</dbReference>
<reference evidence="1 2" key="1">
    <citation type="submission" date="2024-06" db="EMBL/GenBank/DDBJ databases">
        <title>The Natural Products Discovery Center: Release of the First 8490 Sequenced Strains for Exploring Actinobacteria Biosynthetic Diversity.</title>
        <authorList>
            <person name="Kalkreuter E."/>
            <person name="Kautsar S.A."/>
            <person name="Yang D."/>
            <person name="Bader C.D."/>
            <person name="Teijaro C.N."/>
            <person name="Fluegel L."/>
            <person name="Davis C.M."/>
            <person name="Simpson J.R."/>
            <person name="Lauterbach L."/>
            <person name="Steele A.D."/>
            <person name="Gui C."/>
            <person name="Meng S."/>
            <person name="Li G."/>
            <person name="Viehrig K."/>
            <person name="Ye F."/>
            <person name="Su P."/>
            <person name="Kiefer A.F."/>
            <person name="Nichols A."/>
            <person name="Cepeda A.J."/>
            <person name="Yan W."/>
            <person name="Fan B."/>
            <person name="Jiang Y."/>
            <person name="Adhikari A."/>
            <person name="Zheng C.-J."/>
            <person name="Schuster L."/>
            <person name="Cowan T.M."/>
            <person name="Smanski M.J."/>
            <person name="Chevrette M.G."/>
            <person name="De Carvalho L.P.S."/>
            <person name="Shen B."/>
        </authorList>
    </citation>
    <scope>NUCLEOTIDE SEQUENCE [LARGE SCALE GENOMIC DNA]</scope>
    <source>
        <strain evidence="1 2">NPDC046838</strain>
    </source>
</reference>
<dbReference type="RefSeq" id="WP_359350477.1">
    <property type="nucleotide sequence ID" value="NZ_JBEYXV010000009.1"/>
</dbReference>
<sequence length="144" mass="15225">MTYTVALVDGLARVLAEQGLGIYRPDGAYAAGETAITVSALPPSPDRCICLAAYPVTDSPVLTDTTTGVQVRTRASSDPREVDALDDAVHEALHGSGPYRFGAAQVQLVFRVSAAPIGADSAGRWERTSNFHVRAHRVAAPHLE</sequence>
<dbReference type="EMBL" id="JBEYXV010000009">
    <property type="protein sequence ID" value="MEU6822801.1"/>
    <property type="molecule type" value="Genomic_DNA"/>
</dbReference>